<sequence length="374" mass="42128">MRWQTEAEMEVVQLQAQVCQGFLETRKKQFDKRIGDILYLVISFEPLAEAFFRFKKPSYFKCDLAAPPKVSFSPPFDSGLAFQVVLASRTCVAEMTKGSAALYFGSTYEWVEVRTFVSLSLVQSLESGLTLCDPVDCSLPGSSVHGILQARILEWVAIPSTRDLPDSGIEPASLMSAALAVMVPSEIPKLPADTPVRGFPIVWTLLFHDSLSRTGLYHCFSSFILSLCDRFLVLNRLSYNTCCNSCFSDGILTDIIEHLTWTSQGYQIELILAQCSEPFETIYIYLEKDYCDNHVISDTSVTPWTVTCQASLYIEFPRQEYWNELPFPSPGDLPDPGMEPPFPVLADVQLKSLQNVKKYKEENKTTCYHDAAYL</sequence>
<proteinExistence type="predicted"/>
<protein>
    <submittedName>
        <fullName evidence="1">Uncharacterized protein</fullName>
    </submittedName>
</protein>
<name>A0AAD4UQG6_OVIAM</name>
<accession>A0AAD4UQG6</accession>
<organism evidence="1 2">
    <name type="scientific">Ovis ammon polii</name>
    <dbReference type="NCBI Taxonomy" id="230172"/>
    <lineage>
        <taxon>Eukaryota</taxon>
        <taxon>Metazoa</taxon>
        <taxon>Chordata</taxon>
        <taxon>Craniata</taxon>
        <taxon>Vertebrata</taxon>
        <taxon>Euteleostomi</taxon>
        <taxon>Mammalia</taxon>
        <taxon>Eutheria</taxon>
        <taxon>Laurasiatheria</taxon>
        <taxon>Artiodactyla</taxon>
        <taxon>Ruminantia</taxon>
        <taxon>Pecora</taxon>
        <taxon>Bovidae</taxon>
        <taxon>Caprinae</taxon>
        <taxon>Ovis</taxon>
    </lineage>
</organism>
<evidence type="ECO:0000313" key="1">
    <source>
        <dbReference type="EMBL" id="KAI4548550.1"/>
    </source>
</evidence>
<reference evidence="1" key="1">
    <citation type="submission" date="2022-03" db="EMBL/GenBank/DDBJ databases">
        <title>Genomic analyses of argali, domestic sheep and their hybrids provide insights into chromosomal evolution, heterosis and genetic basis of agronomic traits.</title>
        <authorList>
            <person name="Li M."/>
        </authorList>
    </citation>
    <scope>NUCLEOTIDE SEQUENCE</scope>
    <source>
        <strain evidence="1">CAU-MHL-2022a</strain>
        <tissue evidence="1">Skin</tissue>
    </source>
</reference>
<dbReference type="EMBL" id="JAKZEL010000001">
    <property type="protein sequence ID" value="KAI4548550.1"/>
    <property type="molecule type" value="Genomic_DNA"/>
</dbReference>
<keyword evidence="2" id="KW-1185">Reference proteome</keyword>
<comment type="caution">
    <text evidence="1">The sequence shown here is derived from an EMBL/GenBank/DDBJ whole genome shotgun (WGS) entry which is preliminary data.</text>
</comment>
<gene>
    <name evidence="1" type="ORF">MG293_000880</name>
</gene>
<dbReference type="AlphaFoldDB" id="A0AAD4UQG6"/>
<dbReference type="Proteomes" id="UP001214576">
    <property type="component" value="Unassembled WGS sequence"/>
</dbReference>
<evidence type="ECO:0000313" key="2">
    <source>
        <dbReference type="Proteomes" id="UP001214576"/>
    </source>
</evidence>